<dbReference type="Pfam" id="PF06439">
    <property type="entry name" value="3keto-disac_hyd"/>
    <property type="match status" value="1"/>
</dbReference>
<reference evidence="2 3" key="1">
    <citation type="submission" date="2019-02" db="EMBL/GenBank/DDBJ databases">
        <title>Deep-cultivation of Planctomycetes and their phenomic and genomic characterization uncovers novel biology.</title>
        <authorList>
            <person name="Wiegand S."/>
            <person name="Jogler M."/>
            <person name="Boedeker C."/>
            <person name="Pinto D."/>
            <person name="Vollmers J."/>
            <person name="Rivas-Marin E."/>
            <person name="Kohn T."/>
            <person name="Peeters S.H."/>
            <person name="Heuer A."/>
            <person name="Rast P."/>
            <person name="Oberbeckmann S."/>
            <person name="Bunk B."/>
            <person name="Jeske O."/>
            <person name="Meyerdierks A."/>
            <person name="Storesund J.E."/>
            <person name="Kallscheuer N."/>
            <person name="Luecker S."/>
            <person name="Lage O.M."/>
            <person name="Pohl T."/>
            <person name="Merkel B.J."/>
            <person name="Hornburger P."/>
            <person name="Mueller R.-W."/>
            <person name="Bruemmer F."/>
            <person name="Labrenz M."/>
            <person name="Spormann A.M."/>
            <person name="Op den Camp H."/>
            <person name="Overmann J."/>
            <person name="Amann R."/>
            <person name="Jetten M.S.M."/>
            <person name="Mascher T."/>
            <person name="Medema M.H."/>
            <person name="Devos D.P."/>
            <person name="Kaster A.-K."/>
            <person name="Ovreas L."/>
            <person name="Rohde M."/>
            <person name="Galperin M.Y."/>
            <person name="Jogler C."/>
        </authorList>
    </citation>
    <scope>NUCLEOTIDE SEQUENCE [LARGE SCALE GENOMIC DNA]</scope>
    <source>
        <strain evidence="2 3">Q31a</strain>
    </source>
</reference>
<gene>
    <name evidence="2" type="ORF">Q31a_15880</name>
</gene>
<feature type="domain" description="3-keto-alpha-glucoside-1,2-lyase/3-keto-2-hydroxy-glucal hydratase" evidence="1">
    <location>
        <begin position="47"/>
        <end position="231"/>
    </location>
</feature>
<evidence type="ECO:0000259" key="1">
    <source>
        <dbReference type="Pfam" id="PF06439"/>
    </source>
</evidence>
<keyword evidence="3" id="KW-1185">Reference proteome</keyword>
<proteinExistence type="predicted"/>
<sequence>MLIPQLLSVRAAEGILCLMPFFCPMGWAQESPQPPQVLEAAAPIESGFTPLFDGRSLSGWEGNSEYFRVEENSIVAGSLKRKIPHNEFLCTEREYGDFDLRYEMRILGEGNNAGVQFRSHRVAGETEVSGYQCDAGMAWDRPVWGALYDESRRRKMLAEGPPESLAKWLKAGEWNEMRILAEGARVRLFLNGHQTIDYTEADAGIARKGVIGLQIHSGPPTEAWYRKIRIQEL</sequence>
<evidence type="ECO:0000313" key="2">
    <source>
        <dbReference type="EMBL" id="QDV23290.1"/>
    </source>
</evidence>
<name>A0A518G406_9BACT</name>
<protein>
    <recommendedName>
        <fullName evidence="1">3-keto-alpha-glucoside-1,2-lyase/3-keto-2-hydroxy-glucal hydratase domain-containing protein</fullName>
    </recommendedName>
</protein>
<dbReference type="KEGG" id="ahel:Q31a_15880"/>
<organism evidence="2 3">
    <name type="scientific">Aureliella helgolandensis</name>
    <dbReference type="NCBI Taxonomy" id="2527968"/>
    <lineage>
        <taxon>Bacteria</taxon>
        <taxon>Pseudomonadati</taxon>
        <taxon>Planctomycetota</taxon>
        <taxon>Planctomycetia</taxon>
        <taxon>Pirellulales</taxon>
        <taxon>Pirellulaceae</taxon>
        <taxon>Aureliella</taxon>
    </lineage>
</organism>
<dbReference type="AlphaFoldDB" id="A0A518G406"/>
<dbReference type="RefSeq" id="WP_197356381.1">
    <property type="nucleotide sequence ID" value="NZ_CP036298.1"/>
</dbReference>
<dbReference type="Gene3D" id="2.60.120.560">
    <property type="entry name" value="Exo-inulinase, domain 1"/>
    <property type="match status" value="1"/>
</dbReference>
<accession>A0A518G406</accession>
<dbReference type="GO" id="GO:0016787">
    <property type="term" value="F:hydrolase activity"/>
    <property type="evidence" value="ECO:0007669"/>
    <property type="project" value="InterPro"/>
</dbReference>
<dbReference type="InterPro" id="IPR010496">
    <property type="entry name" value="AL/BT2_dom"/>
</dbReference>
<dbReference type="Proteomes" id="UP000318017">
    <property type="component" value="Chromosome"/>
</dbReference>
<dbReference type="EMBL" id="CP036298">
    <property type="protein sequence ID" value="QDV23290.1"/>
    <property type="molecule type" value="Genomic_DNA"/>
</dbReference>
<evidence type="ECO:0000313" key="3">
    <source>
        <dbReference type="Proteomes" id="UP000318017"/>
    </source>
</evidence>